<evidence type="ECO:0000256" key="1">
    <source>
        <dbReference type="SAM" id="MobiDB-lite"/>
    </source>
</evidence>
<proteinExistence type="predicted"/>
<dbReference type="OrthoDB" id="4550778at2"/>
<reference evidence="2 3" key="1">
    <citation type="submission" date="2019-09" db="EMBL/GenBank/DDBJ databases">
        <title>Genome Sequences of Streptomyces kaniharaensis ATCC 21070.</title>
        <authorList>
            <person name="Zhu W."/>
            <person name="De Crecy-Lagard V."/>
            <person name="Richards N.G."/>
        </authorList>
    </citation>
    <scope>NUCLEOTIDE SEQUENCE [LARGE SCALE GENOMIC DNA]</scope>
    <source>
        <strain evidence="2 3">SF-557</strain>
    </source>
</reference>
<evidence type="ECO:0008006" key="4">
    <source>
        <dbReference type="Google" id="ProtNLM"/>
    </source>
</evidence>
<feature type="compositionally biased region" description="Low complexity" evidence="1">
    <location>
        <begin position="255"/>
        <end position="269"/>
    </location>
</feature>
<protein>
    <recommendedName>
        <fullName evidence="4">MarR family transcriptional regulator</fullName>
    </recommendedName>
</protein>
<evidence type="ECO:0000313" key="3">
    <source>
        <dbReference type="Proteomes" id="UP000450000"/>
    </source>
</evidence>
<evidence type="ECO:0000313" key="2">
    <source>
        <dbReference type="EMBL" id="MQS11059.1"/>
    </source>
</evidence>
<feature type="region of interest" description="Disordered" evidence="1">
    <location>
        <begin position="243"/>
        <end position="285"/>
    </location>
</feature>
<comment type="caution">
    <text evidence="2">The sequence shown here is derived from an EMBL/GenBank/DDBJ whole genome shotgun (WGS) entry which is preliminary data.</text>
</comment>
<name>A0A6N7KKH8_9ACTN</name>
<accession>A0A6N7KKH8</accession>
<dbReference type="RefSeq" id="WP_153459776.1">
    <property type="nucleotide sequence ID" value="NZ_WBOF01000001.1"/>
</dbReference>
<organism evidence="2 3">
    <name type="scientific">Streptomyces kaniharaensis</name>
    <dbReference type="NCBI Taxonomy" id="212423"/>
    <lineage>
        <taxon>Bacteria</taxon>
        <taxon>Bacillati</taxon>
        <taxon>Actinomycetota</taxon>
        <taxon>Actinomycetes</taxon>
        <taxon>Kitasatosporales</taxon>
        <taxon>Streptomycetaceae</taxon>
        <taxon>Streptomyces</taxon>
    </lineage>
</organism>
<dbReference type="Proteomes" id="UP000450000">
    <property type="component" value="Unassembled WGS sequence"/>
</dbReference>
<sequence length="310" mass="32516">MVALPLPAAFRSGRAGLDFARMLTEVPHGRFSGTLLVAGDPGGRFHLEDGAIVEVTSPGSPGVEILLLRSGRVSEDDWASVVQSRTARGRVGAELVARELVGSAELQLICVMAALDGALAMGMGRIDRVALDRESSASCFAAPEGIEPEWLIHETGRRIRALGGQPLSPFRDRLTRTAAGARLLDGDAIGERREILQRANGRRSSRDIAFLLGRGLYAVTVEASRLLREGLVDVVASALEEADGSSSAAVGDGNPELAGPAGRAEGAARLPRRRPGASGITDVFPLRPVASPWQPSSALVAKYQGFGGAQ</sequence>
<gene>
    <name evidence="2" type="ORF">F7Q99_01860</name>
</gene>
<dbReference type="EMBL" id="WBOF01000001">
    <property type="protein sequence ID" value="MQS11059.1"/>
    <property type="molecule type" value="Genomic_DNA"/>
</dbReference>
<dbReference type="AlphaFoldDB" id="A0A6N7KKH8"/>
<keyword evidence="3" id="KW-1185">Reference proteome</keyword>